<evidence type="ECO:0000259" key="2">
    <source>
        <dbReference type="Pfam" id="PF22691"/>
    </source>
</evidence>
<dbReference type="InterPro" id="IPR002155">
    <property type="entry name" value="Thiolase"/>
</dbReference>
<feature type="domain" description="Thiolase N-terminal" evidence="1">
    <location>
        <begin position="6"/>
        <end position="232"/>
    </location>
</feature>
<keyword evidence="3" id="KW-0808">Transferase</keyword>
<dbReference type="Pfam" id="PF00108">
    <property type="entry name" value="Thiolase_N"/>
    <property type="match status" value="1"/>
</dbReference>
<organism evidence="3 4">
    <name type="scientific">Labedaea rhizosphaerae</name>
    <dbReference type="NCBI Taxonomy" id="598644"/>
    <lineage>
        <taxon>Bacteria</taxon>
        <taxon>Bacillati</taxon>
        <taxon>Actinomycetota</taxon>
        <taxon>Actinomycetes</taxon>
        <taxon>Pseudonocardiales</taxon>
        <taxon>Pseudonocardiaceae</taxon>
        <taxon>Labedaea</taxon>
    </lineage>
</organism>
<dbReference type="CDD" id="cd00829">
    <property type="entry name" value="SCP-x_thiolase"/>
    <property type="match status" value="1"/>
</dbReference>
<dbReference type="NCBIfam" id="NF004936">
    <property type="entry name" value="PRK06289.1"/>
    <property type="match status" value="1"/>
</dbReference>
<dbReference type="InterPro" id="IPR020616">
    <property type="entry name" value="Thiolase_N"/>
</dbReference>
<dbReference type="Gene3D" id="3.40.47.10">
    <property type="match status" value="1"/>
</dbReference>
<dbReference type="RefSeq" id="WP_243754468.1">
    <property type="nucleotide sequence ID" value="NZ_SNXZ01000009.1"/>
</dbReference>
<protein>
    <submittedName>
        <fullName evidence="3">Acetyl-CoA C-acetyltransferase</fullName>
    </submittedName>
</protein>
<keyword evidence="4" id="KW-1185">Reference proteome</keyword>
<dbReference type="Pfam" id="PF22691">
    <property type="entry name" value="Thiolase_C_1"/>
    <property type="match status" value="1"/>
</dbReference>
<dbReference type="AlphaFoldDB" id="A0A4R6RVL9"/>
<dbReference type="SUPFAM" id="SSF53901">
    <property type="entry name" value="Thiolase-like"/>
    <property type="match status" value="2"/>
</dbReference>
<dbReference type="PIRSF" id="PIRSF000429">
    <property type="entry name" value="Ac-CoA_Ac_transf"/>
    <property type="match status" value="1"/>
</dbReference>
<feature type="domain" description="Thiolase C-terminal" evidence="2">
    <location>
        <begin position="272"/>
        <end position="401"/>
    </location>
</feature>
<evidence type="ECO:0000313" key="4">
    <source>
        <dbReference type="Proteomes" id="UP000295444"/>
    </source>
</evidence>
<proteinExistence type="predicted"/>
<dbReference type="PANTHER" id="PTHR42870">
    <property type="entry name" value="ACETYL-COA C-ACETYLTRANSFERASE"/>
    <property type="match status" value="1"/>
</dbReference>
<evidence type="ECO:0000259" key="1">
    <source>
        <dbReference type="Pfam" id="PF00108"/>
    </source>
</evidence>
<dbReference type="EMBL" id="SNXZ01000009">
    <property type="protein sequence ID" value="TDP91010.1"/>
    <property type="molecule type" value="Genomic_DNA"/>
</dbReference>
<dbReference type="Proteomes" id="UP000295444">
    <property type="component" value="Unassembled WGS sequence"/>
</dbReference>
<sequence>MGTVHVLGGYQTDFAHNWSRAGDDFSDLVRQTVRGTLACAAIQASDIEVIHVGNAFGELFCGQGQLGAMAATVCEELWGVPASRHEAACASGSVAVLAAMADLEAGRYDCALVLGAELEKTVPGDEAAHILGAAAWVGHEGDQARFLWPAMFAELADEYDRRFGLDDTYLHAIAELNHRNARDNPNAQTRSWTFDDTAFTSDDDANPVVEGRVRRNDCSQMTDGAAGVVLVSDRYLRAHPEAAADISTIEGWGHRTAGLSLRRKLERSKDEPYVLPHVRAAIEDAYRRAGIGVDALDGIEVHDCFAMSEYLALDHFGLTEPGASWQAVAEGALARDGRTPVNPGGGLIGGGHPVGATGVRMLLDVHKQVVGGAGSYQVPGANRFALLNIGGSATTTVCLVVGVGEG</sequence>
<dbReference type="PANTHER" id="PTHR42870:SF1">
    <property type="entry name" value="NON-SPECIFIC LIPID-TRANSFER PROTEIN-LIKE 2"/>
    <property type="match status" value="1"/>
</dbReference>
<dbReference type="GO" id="GO:0016747">
    <property type="term" value="F:acyltransferase activity, transferring groups other than amino-acyl groups"/>
    <property type="evidence" value="ECO:0007669"/>
    <property type="project" value="InterPro"/>
</dbReference>
<comment type="caution">
    <text evidence="3">The sequence shown here is derived from an EMBL/GenBank/DDBJ whole genome shotgun (WGS) entry which is preliminary data.</text>
</comment>
<dbReference type="InterPro" id="IPR055140">
    <property type="entry name" value="Thiolase_C_2"/>
</dbReference>
<reference evidence="3 4" key="1">
    <citation type="submission" date="2019-03" db="EMBL/GenBank/DDBJ databases">
        <title>Genomic Encyclopedia of Type Strains, Phase IV (KMG-IV): sequencing the most valuable type-strain genomes for metagenomic binning, comparative biology and taxonomic classification.</title>
        <authorList>
            <person name="Goeker M."/>
        </authorList>
    </citation>
    <scope>NUCLEOTIDE SEQUENCE [LARGE SCALE GENOMIC DNA]</scope>
    <source>
        <strain evidence="3 4">DSM 45361</strain>
    </source>
</reference>
<evidence type="ECO:0000313" key="3">
    <source>
        <dbReference type="EMBL" id="TDP91010.1"/>
    </source>
</evidence>
<name>A0A4R6RVL9_LABRH</name>
<gene>
    <name evidence="3" type="ORF">EV186_1092</name>
</gene>
<dbReference type="InterPro" id="IPR016039">
    <property type="entry name" value="Thiolase-like"/>
</dbReference>
<accession>A0A4R6RVL9</accession>